<dbReference type="OrthoDB" id="7571975at2"/>
<sequence>MNDAPTSPVEARARSIAARAQFLATLDEAKHKLSPATLASNTVGSVKDNVVRGTVETVRTKPGTVAAVAGAAMLFLARKPLARLIRSGSDESQDSSNKKRHTEGPST</sequence>
<dbReference type="AlphaFoldDB" id="A0A1E3LXR1"/>
<dbReference type="RefSeq" id="WP_069319602.1">
    <property type="nucleotide sequence ID" value="NZ_MDDS01000013.1"/>
</dbReference>
<organism evidence="2 3">
    <name type="scientific">Sphingomonas turrisvirgatae</name>
    <dbReference type="NCBI Taxonomy" id="1888892"/>
    <lineage>
        <taxon>Bacteria</taxon>
        <taxon>Pseudomonadati</taxon>
        <taxon>Pseudomonadota</taxon>
        <taxon>Alphaproteobacteria</taxon>
        <taxon>Sphingomonadales</taxon>
        <taxon>Sphingomonadaceae</taxon>
        <taxon>Sphingomonas</taxon>
    </lineage>
</organism>
<evidence type="ECO:0000256" key="1">
    <source>
        <dbReference type="SAM" id="MobiDB-lite"/>
    </source>
</evidence>
<dbReference type="Proteomes" id="UP000094487">
    <property type="component" value="Unassembled WGS sequence"/>
</dbReference>
<dbReference type="InterPro" id="IPR022062">
    <property type="entry name" value="DUF3618"/>
</dbReference>
<proteinExistence type="predicted"/>
<evidence type="ECO:0000313" key="3">
    <source>
        <dbReference type="Proteomes" id="UP000094487"/>
    </source>
</evidence>
<gene>
    <name evidence="2" type="ORF">BFL28_00205</name>
</gene>
<accession>A0A1E3LXR1</accession>
<dbReference type="Pfam" id="PF12277">
    <property type="entry name" value="DUF3618"/>
    <property type="match status" value="1"/>
</dbReference>
<protein>
    <recommendedName>
        <fullName evidence="4">DUF3618 domain-containing protein</fullName>
    </recommendedName>
</protein>
<comment type="caution">
    <text evidence="2">The sequence shown here is derived from an EMBL/GenBank/DDBJ whole genome shotgun (WGS) entry which is preliminary data.</text>
</comment>
<reference evidence="2 3" key="1">
    <citation type="submission" date="2016-08" db="EMBL/GenBank/DDBJ databases">
        <title>Draft genome of the agarase producing Sphingomonas sp. MCT13.</title>
        <authorList>
            <person name="D'Andrea M.M."/>
            <person name="Rossolini G.M."/>
            <person name="Thaller M.C."/>
        </authorList>
    </citation>
    <scope>NUCLEOTIDE SEQUENCE [LARGE SCALE GENOMIC DNA]</scope>
    <source>
        <strain evidence="2 3">MCT13</strain>
    </source>
</reference>
<evidence type="ECO:0000313" key="2">
    <source>
        <dbReference type="EMBL" id="ODP38513.1"/>
    </source>
</evidence>
<dbReference type="STRING" id="1888892.BFL28_00205"/>
<dbReference type="EMBL" id="MDDS01000013">
    <property type="protein sequence ID" value="ODP38513.1"/>
    <property type="molecule type" value="Genomic_DNA"/>
</dbReference>
<keyword evidence="3" id="KW-1185">Reference proteome</keyword>
<feature type="region of interest" description="Disordered" evidence="1">
    <location>
        <begin position="86"/>
        <end position="107"/>
    </location>
</feature>
<evidence type="ECO:0008006" key="4">
    <source>
        <dbReference type="Google" id="ProtNLM"/>
    </source>
</evidence>
<name>A0A1E3LXR1_9SPHN</name>